<dbReference type="EMBL" id="JAAGRR010000019">
    <property type="protein sequence ID" value="NDY41832.1"/>
    <property type="molecule type" value="Genomic_DNA"/>
</dbReference>
<feature type="domain" description="HAMP" evidence="7">
    <location>
        <begin position="304"/>
        <end position="356"/>
    </location>
</feature>
<dbReference type="RefSeq" id="WP_163297984.1">
    <property type="nucleotide sequence ID" value="NZ_JAAGRR010000019.1"/>
</dbReference>
<dbReference type="Gene3D" id="1.10.287.950">
    <property type="entry name" value="Methyl-accepting chemotaxis protein"/>
    <property type="match status" value="1"/>
</dbReference>
<dbReference type="GO" id="GO:0007165">
    <property type="term" value="P:signal transduction"/>
    <property type="evidence" value="ECO:0007669"/>
    <property type="project" value="UniProtKB-KW"/>
</dbReference>
<proteinExistence type="inferred from homology"/>
<evidence type="ECO:0000256" key="1">
    <source>
        <dbReference type="ARBA" id="ARBA00023224"/>
    </source>
</evidence>
<feature type="transmembrane region" description="Helical" evidence="5">
    <location>
        <begin position="279"/>
        <end position="303"/>
    </location>
</feature>
<evidence type="ECO:0000256" key="3">
    <source>
        <dbReference type="PROSITE-ProRule" id="PRU00284"/>
    </source>
</evidence>
<keyword evidence="5" id="KW-0472">Membrane</keyword>
<keyword evidence="1 3" id="KW-0807">Transducer</keyword>
<evidence type="ECO:0000313" key="8">
    <source>
        <dbReference type="EMBL" id="NDY41832.1"/>
    </source>
</evidence>
<evidence type="ECO:0000256" key="4">
    <source>
        <dbReference type="SAM" id="Coils"/>
    </source>
</evidence>
<feature type="coiled-coil region" evidence="4">
    <location>
        <begin position="579"/>
        <end position="613"/>
    </location>
</feature>
<dbReference type="CDD" id="cd06225">
    <property type="entry name" value="HAMP"/>
    <property type="match status" value="1"/>
</dbReference>
<reference evidence="8 9" key="1">
    <citation type="submission" date="2020-02" db="EMBL/GenBank/DDBJ databases">
        <title>Comparative genomics of sulfur disproportionating microorganisms.</title>
        <authorList>
            <person name="Ward L.M."/>
            <person name="Bertran E."/>
            <person name="Johnston D.T."/>
        </authorList>
    </citation>
    <scope>NUCLEOTIDE SEQUENCE [LARGE SCALE GENOMIC DNA]</scope>
    <source>
        <strain evidence="8 9">DSM 100025</strain>
    </source>
</reference>
<accession>A0A6N9TKN6</accession>
<evidence type="ECO:0000256" key="5">
    <source>
        <dbReference type="SAM" id="Phobius"/>
    </source>
</evidence>
<sequence>MEQLMDWLRSFSIRVRLAALIVLALAAMAVVGGVGLWGLHRMEAAVVRMKSASRSVAASLELSRQVAEVNRLTNVYLRTADPALKPRIEAGVQALSGMVSEADRGHIQRFREGIKTMAIRLDSLAENRDKLLVILGSLTAALEAAARTAGSGGPEAAVRKAGEVARRLVPHAWAVLEGKGDAAAGEVSQELEAAAGILGRAAKGRPAAEARALMALREAFFDMEDMLGTVIAIRKKVDGTSALLMENLSALSRSVEERVLAESRAASDLARQAASVGRLGTGVTVGALLFDLLFFLVLGALFLRSILGPLDGWVRILQDVAGGDLMRRAPARGDDELTGLARHLNAFLDHISTVVGNVTRTSREVGDSSQALGGLSQQMLSEAERAAEAARAVHEETSAMGQRIEETAEMVANLSVATDEIAKTTGGSAELAKSLEGHIGRSRGVIEELAARTQQIGDVIDLIRSIAEQTNLLALNATIEAARAGEAGKGFAVVANEVKELAKQTADATERIAPLITGIQEEVAHAVASIAESVKATEQMRDATNTVAAAVEEQTATYQEINAHVQGVREGTAVVGEKVEVLSREAAQNLEEAQALQEQAAGLSRQAEELRRIISGFRVSERFTEGAA</sequence>
<comment type="caution">
    <text evidence="8">The sequence shown here is derived from an EMBL/GenBank/DDBJ whole genome shotgun (WGS) entry which is preliminary data.</text>
</comment>
<keyword evidence="9" id="KW-1185">Reference proteome</keyword>
<keyword evidence="5" id="KW-1133">Transmembrane helix</keyword>
<dbReference type="Proteomes" id="UP000469346">
    <property type="component" value="Unassembled WGS sequence"/>
</dbReference>
<organism evidence="8 9">
    <name type="scientific">Dissulfurirhabdus thermomarina</name>
    <dbReference type="NCBI Taxonomy" id="1765737"/>
    <lineage>
        <taxon>Bacteria</taxon>
        <taxon>Deltaproteobacteria</taxon>
        <taxon>Dissulfurirhabdaceae</taxon>
        <taxon>Dissulfurirhabdus</taxon>
    </lineage>
</organism>
<dbReference type="PANTHER" id="PTHR32089:SF112">
    <property type="entry name" value="LYSOZYME-LIKE PROTEIN-RELATED"/>
    <property type="match status" value="1"/>
</dbReference>
<dbReference type="InterPro" id="IPR004089">
    <property type="entry name" value="MCPsignal_dom"/>
</dbReference>
<dbReference type="PROSITE" id="PS50111">
    <property type="entry name" value="CHEMOTAXIS_TRANSDUC_2"/>
    <property type="match status" value="1"/>
</dbReference>
<keyword evidence="5" id="KW-0812">Transmembrane</keyword>
<feature type="domain" description="Methyl-accepting transducer" evidence="6">
    <location>
        <begin position="354"/>
        <end position="601"/>
    </location>
</feature>
<dbReference type="InterPro" id="IPR003660">
    <property type="entry name" value="HAMP_dom"/>
</dbReference>
<gene>
    <name evidence="8" type="ORF">G3N55_03050</name>
</gene>
<keyword evidence="4" id="KW-0175">Coiled coil</keyword>
<dbReference type="SUPFAM" id="SSF58104">
    <property type="entry name" value="Methyl-accepting chemotaxis protein (MCP) signaling domain"/>
    <property type="match status" value="1"/>
</dbReference>
<dbReference type="SMART" id="SM00304">
    <property type="entry name" value="HAMP"/>
    <property type="match status" value="1"/>
</dbReference>
<dbReference type="PANTHER" id="PTHR32089">
    <property type="entry name" value="METHYL-ACCEPTING CHEMOTAXIS PROTEIN MCPB"/>
    <property type="match status" value="1"/>
</dbReference>
<comment type="similarity">
    <text evidence="2">Belongs to the methyl-accepting chemotaxis (MCP) protein family.</text>
</comment>
<dbReference type="Pfam" id="PF00672">
    <property type="entry name" value="HAMP"/>
    <property type="match status" value="1"/>
</dbReference>
<name>A0A6N9TKN6_DISTH</name>
<evidence type="ECO:0000256" key="2">
    <source>
        <dbReference type="ARBA" id="ARBA00029447"/>
    </source>
</evidence>
<evidence type="ECO:0000259" key="6">
    <source>
        <dbReference type="PROSITE" id="PS50111"/>
    </source>
</evidence>
<dbReference type="Pfam" id="PF00015">
    <property type="entry name" value="MCPsignal"/>
    <property type="match status" value="1"/>
</dbReference>
<protein>
    <submittedName>
        <fullName evidence="8">Methyl-accepting chemotaxis protein</fullName>
    </submittedName>
</protein>
<dbReference type="PROSITE" id="PS50885">
    <property type="entry name" value="HAMP"/>
    <property type="match status" value="1"/>
</dbReference>
<feature type="transmembrane region" description="Helical" evidence="5">
    <location>
        <begin position="15"/>
        <end position="39"/>
    </location>
</feature>
<evidence type="ECO:0000259" key="7">
    <source>
        <dbReference type="PROSITE" id="PS50885"/>
    </source>
</evidence>
<dbReference type="AlphaFoldDB" id="A0A6N9TKN6"/>
<evidence type="ECO:0000313" key="9">
    <source>
        <dbReference type="Proteomes" id="UP000469346"/>
    </source>
</evidence>
<dbReference type="GO" id="GO:0016020">
    <property type="term" value="C:membrane"/>
    <property type="evidence" value="ECO:0007669"/>
    <property type="project" value="InterPro"/>
</dbReference>
<dbReference type="SMART" id="SM00283">
    <property type="entry name" value="MA"/>
    <property type="match status" value="1"/>
</dbReference>